<comment type="similarity">
    <text evidence="5">Belongs to the FNT transporter (TC 1.A.16) family.</text>
</comment>
<evidence type="ECO:0000313" key="8">
    <source>
        <dbReference type="EMBL" id="GMG47186.1"/>
    </source>
</evidence>
<evidence type="ECO:0000256" key="3">
    <source>
        <dbReference type="ARBA" id="ARBA00022989"/>
    </source>
</evidence>
<evidence type="ECO:0000256" key="6">
    <source>
        <dbReference type="SAM" id="MobiDB-lite"/>
    </source>
</evidence>
<accession>A0A9W6Z579</accession>
<dbReference type="GO" id="GO:0015513">
    <property type="term" value="F:high-affinity secondary active nitrite transmembrane transporter activity"/>
    <property type="evidence" value="ECO:0007669"/>
    <property type="project" value="TreeGrafter"/>
</dbReference>
<proteinExistence type="inferred from homology"/>
<dbReference type="OrthoDB" id="4829at2759"/>
<dbReference type="EMBL" id="BSXU01004742">
    <property type="protein sequence ID" value="GMG47186.1"/>
    <property type="molecule type" value="Genomic_DNA"/>
</dbReference>
<feature type="transmembrane region" description="Helical" evidence="7">
    <location>
        <begin position="167"/>
        <end position="187"/>
    </location>
</feature>
<sequence>MVDDNYYITPHEAALAVVATAMKKSRLRLEILVINSIMGAFLFSAGGMLDLLCQAQNQGLMNSGKQGIVQLLQGGVYSIGLFYVISMGMELFNSNILFFSVGVMRGAVTIMDLLISWFVSFWVNLAATIFVVYVICHLSGVTSRGDWVVGSIQIAQTKESYSFMETFLKGVAGNFFVSLAVYLQIMVKPLHVKLAMIFLPIFTFVAMGFTHVVADMFLIPAGLFNNCGFGWGRYFWKILLPGALGNMVGGSFFGIMIPWYLHLVVIEQDMNELQLPAYDEKDEQPLLNMDSRVVRVVPPEGSVDTLDDTDSRSSTTRTSSLGSQEKDENMVDLNNSVEAFQPNSNNLAKVTTSGTMASFVSVGGTRHRSRKIRSPKGVFPVAGMGPALKRERTIASAYSGVPVSEHAIDDDDDDDDDEVAGTKNPYNPEDQKMGETLKKVLTKVLFFHHYQPIPTTKNVIPVPLYHQTTTFHHLNQQQVHYQLHLVQTIS</sequence>
<name>A0A9W6Z579_AMBMO</name>
<reference evidence="8" key="1">
    <citation type="submission" date="2023-04" db="EMBL/GenBank/DDBJ databases">
        <title>Ambrosiozyma monospora NBRC 1965.</title>
        <authorList>
            <person name="Ichikawa N."/>
            <person name="Sato H."/>
            <person name="Tonouchi N."/>
        </authorList>
    </citation>
    <scope>NUCLEOTIDE SEQUENCE</scope>
    <source>
        <strain evidence="8">NBRC 1965</strain>
    </source>
</reference>
<feature type="transmembrane region" description="Helical" evidence="7">
    <location>
        <begin position="194"/>
        <end position="214"/>
    </location>
</feature>
<evidence type="ECO:0000256" key="5">
    <source>
        <dbReference type="ARBA" id="ARBA00049660"/>
    </source>
</evidence>
<keyword evidence="9" id="KW-1185">Reference proteome</keyword>
<keyword evidence="2 7" id="KW-0812">Transmembrane</keyword>
<dbReference type="InterPro" id="IPR000292">
    <property type="entry name" value="For/NO2_transpt"/>
</dbReference>
<feature type="region of interest" description="Disordered" evidence="6">
    <location>
        <begin position="404"/>
        <end position="432"/>
    </location>
</feature>
<feature type="transmembrane region" description="Helical" evidence="7">
    <location>
        <begin position="234"/>
        <end position="261"/>
    </location>
</feature>
<feature type="transmembrane region" description="Helical" evidence="7">
    <location>
        <begin position="72"/>
        <end position="92"/>
    </location>
</feature>
<feature type="transmembrane region" description="Helical" evidence="7">
    <location>
        <begin position="32"/>
        <end position="52"/>
    </location>
</feature>
<evidence type="ECO:0000256" key="2">
    <source>
        <dbReference type="ARBA" id="ARBA00022692"/>
    </source>
</evidence>
<protein>
    <submittedName>
        <fullName evidence="8">Unnamed protein product</fullName>
    </submittedName>
</protein>
<dbReference type="GO" id="GO:0005886">
    <property type="term" value="C:plasma membrane"/>
    <property type="evidence" value="ECO:0007669"/>
    <property type="project" value="TreeGrafter"/>
</dbReference>
<dbReference type="GO" id="GO:0015707">
    <property type="term" value="P:nitrite transport"/>
    <property type="evidence" value="ECO:0007669"/>
    <property type="project" value="TreeGrafter"/>
</dbReference>
<dbReference type="InterPro" id="IPR023271">
    <property type="entry name" value="Aquaporin-like"/>
</dbReference>
<keyword evidence="4 7" id="KW-0472">Membrane</keyword>
<organism evidence="8 9">
    <name type="scientific">Ambrosiozyma monospora</name>
    <name type="common">Yeast</name>
    <name type="synonym">Endomycopsis monosporus</name>
    <dbReference type="NCBI Taxonomy" id="43982"/>
    <lineage>
        <taxon>Eukaryota</taxon>
        <taxon>Fungi</taxon>
        <taxon>Dikarya</taxon>
        <taxon>Ascomycota</taxon>
        <taxon>Saccharomycotina</taxon>
        <taxon>Pichiomycetes</taxon>
        <taxon>Pichiales</taxon>
        <taxon>Pichiaceae</taxon>
        <taxon>Ambrosiozyma</taxon>
    </lineage>
</organism>
<feature type="compositionally biased region" description="Low complexity" evidence="6">
    <location>
        <begin position="312"/>
        <end position="321"/>
    </location>
</feature>
<dbReference type="PANTHER" id="PTHR30520">
    <property type="entry name" value="FORMATE TRANSPORTER-RELATED"/>
    <property type="match status" value="1"/>
</dbReference>
<evidence type="ECO:0000256" key="7">
    <source>
        <dbReference type="SAM" id="Phobius"/>
    </source>
</evidence>
<feature type="region of interest" description="Disordered" evidence="6">
    <location>
        <begin position="300"/>
        <end position="329"/>
    </location>
</feature>
<dbReference type="Proteomes" id="UP001165063">
    <property type="component" value="Unassembled WGS sequence"/>
</dbReference>
<evidence type="ECO:0000256" key="1">
    <source>
        <dbReference type="ARBA" id="ARBA00004141"/>
    </source>
</evidence>
<gene>
    <name evidence="8" type="ORF">Amon01_000694500</name>
</gene>
<comment type="subcellular location">
    <subcellularLocation>
        <location evidence="1">Membrane</location>
        <topology evidence="1">Multi-pass membrane protein</topology>
    </subcellularLocation>
</comment>
<evidence type="ECO:0000313" key="9">
    <source>
        <dbReference type="Proteomes" id="UP001165063"/>
    </source>
</evidence>
<dbReference type="Pfam" id="PF01226">
    <property type="entry name" value="Form_Nir_trans"/>
    <property type="match status" value="1"/>
</dbReference>
<keyword evidence="3 7" id="KW-1133">Transmembrane helix</keyword>
<dbReference type="PANTHER" id="PTHR30520:SF6">
    <property type="entry name" value="FORMATE_NITRATE FAMILY TRANSPORTER (EUROFUNG)"/>
    <property type="match status" value="1"/>
</dbReference>
<comment type="caution">
    <text evidence="8">The sequence shown here is derived from an EMBL/GenBank/DDBJ whole genome shotgun (WGS) entry which is preliminary data.</text>
</comment>
<dbReference type="AlphaFoldDB" id="A0A9W6Z579"/>
<evidence type="ECO:0000256" key="4">
    <source>
        <dbReference type="ARBA" id="ARBA00023136"/>
    </source>
</evidence>
<feature type="transmembrane region" description="Helical" evidence="7">
    <location>
        <begin position="113"/>
        <end position="135"/>
    </location>
</feature>
<feature type="compositionally biased region" description="Acidic residues" evidence="6">
    <location>
        <begin position="408"/>
        <end position="419"/>
    </location>
</feature>
<dbReference type="Gene3D" id="1.20.1080.10">
    <property type="entry name" value="Glycerol uptake facilitator protein"/>
    <property type="match status" value="1"/>
</dbReference>